<dbReference type="GO" id="GO:0004363">
    <property type="term" value="F:glutathione synthase activity"/>
    <property type="evidence" value="ECO:0007669"/>
    <property type="project" value="InterPro"/>
</dbReference>
<dbReference type="AlphaFoldDB" id="A0AAW5AGK8"/>
<comment type="caution">
    <text evidence="2">The sequence shown here is derived from an EMBL/GenBank/DDBJ whole genome shotgun (WGS) entry which is preliminary data.</text>
</comment>
<dbReference type="PANTHER" id="PTHR39217:SF1">
    <property type="entry name" value="GLUTATHIONE SYNTHETASE"/>
    <property type="match status" value="1"/>
</dbReference>
<dbReference type="Gene3D" id="3.30.1490.20">
    <property type="entry name" value="ATP-grasp fold, A domain"/>
    <property type="match status" value="1"/>
</dbReference>
<sequence>MLTITTCCQYPEPPATLIAVQQSLQALGIDTAFDTWQNHPQSPYLLPLCAWDYSEQPEAFRHWLYAAQAAGSRFANAPDLMMWNSDKRYLCDLAAQGVDVIPSLYLEHADQENLARIMRQNAWQQAVIKPAVGQSGKQVQKISPAHMPADCSAYRNGMMIQPYIAETAAGGEICMVFFQGQYSHAVRRQPPQGEWRANSAYGVAILPYQPAEHIIAAAQAVVQKLPELPLYARVDGTLIGQNLLLNELELIEPSLYLDQAAGAVERFVQAVAEWVTR</sequence>
<proteinExistence type="predicted"/>
<evidence type="ECO:0000259" key="1">
    <source>
        <dbReference type="Pfam" id="PF02955"/>
    </source>
</evidence>
<feature type="domain" description="Prokaryotic glutathione synthetase ATP-binding" evidence="1">
    <location>
        <begin position="113"/>
        <end position="225"/>
    </location>
</feature>
<reference evidence="2" key="1">
    <citation type="submission" date="2022-01" db="EMBL/GenBank/DDBJ databases">
        <title>Neisseria sp. ZJ104.</title>
        <authorList>
            <person name="Yang C."/>
        </authorList>
    </citation>
    <scope>NUCLEOTIDE SEQUENCE</scope>
    <source>
        <strain evidence="2">ZJ104</strain>
    </source>
</reference>
<protein>
    <submittedName>
        <fullName evidence="2">Glutathione synthetase</fullName>
    </submittedName>
</protein>
<dbReference type="SUPFAM" id="SSF56059">
    <property type="entry name" value="Glutathione synthetase ATP-binding domain-like"/>
    <property type="match status" value="1"/>
</dbReference>
<dbReference type="EMBL" id="JAKKDL010000004">
    <property type="protein sequence ID" value="MCF7529619.1"/>
    <property type="molecule type" value="Genomic_DNA"/>
</dbReference>
<evidence type="ECO:0000313" key="4">
    <source>
        <dbReference type="Proteomes" id="UP001201397"/>
    </source>
</evidence>
<organism evidence="2 4">
    <name type="scientific">Neisseria lisongii</name>
    <dbReference type="NCBI Taxonomy" id="2912188"/>
    <lineage>
        <taxon>Bacteria</taxon>
        <taxon>Pseudomonadati</taxon>
        <taxon>Pseudomonadota</taxon>
        <taxon>Betaproteobacteria</taxon>
        <taxon>Neisseriales</taxon>
        <taxon>Neisseriaceae</taxon>
        <taxon>Neisseria</taxon>
    </lineage>
</organism>
<evidence type="ECO:0000313" key="2">
    <source>
        <dbReference type="EMBL" id="MCF7528761.1"/>
    </source>
</evidence>
<dbReference type="InterPro" id="IPR053191">
    <property type="entry name" value="DcsG_Biosynth_Enzyme"/>
</dbReference>
<dbReference type="Gene3D" id="3.30.470.20">
    <property type="entry name" value="ATP-grasp fold, B domain"/>
    <property type="match status" value="1"/>
</dbReference>
<dbReference type="EMBL" id="JAKKDL010000001">
    <property type="protein sequence ID" value="MCF7528761.1"/>
    <property type="molecule type" value="Genomic_DNA"/>
</dbReference>
<dbReference type="InterPro" id="IPR013815">
    <property type="entry name" value="ATP_grasp_subdomain_1"/>
</dbReference>
<gene>
    <name evidence="2" type="ORF">L4H06_00700</name>
    <name evidence="3" type="ORF">L4H06_05215</name>
</gene>
<dbReference type="Pfam" id="PF02955">
    <property type="entry name" value="GSH-S_ATP"/>
    <property type="match status" value="1"/>
</dbReference>
<dbReference type="GO" id="GO:0005524">
    <property type="term" value="F:ATP binding"/>
    <property type="evidence" value="ECO:0007669"/>
    <property type="project" value="InterPro"/>
</dbReference>
<dbReference type="InterPro" id="IPR004218">
    <property type="entry name" value="GSHS_ATP-bd"/>
</dbReference>
<evidence type="ECO:0000313" key="3">
    <source>
        <dbReference type="EMBL" id="MCF7529619.1"/>
    </source>
</evidence>
<dbReference type="Gene3D" id="3.40.50.20">
    <property type="match status" value="1"/>
</dbReference>
<dbReference type="PANTHER" id="PTHR39217">
    <property type="match status" value="1"/>
</dbReference>
<accession>A0AAW5AGK8</accession>
<dbReference type="Proteomes" id="UP001201397">
    <property type="component" value="Unassembled WGS sequence"/>
</dbReference>
<name>A0AAW5AGK8_9NEIS</name>
<dbReference type="RefSeq" id="WP_237092136.1">
    <property type="nucleotide sequence ID" value="NZ_JAKKDL010000001.1"/>
</dbReference>